<gene>
    <name evidence="3" type="ORF">BXP70_17200</name>
</gene>
<dbReference type="Proteomes" id="UP000194873">
    <property type="component" value="Unassembled WGS sequence"/>
</dbReference>
<dbReference type="PANTHER" id="PTHR44520:SF1">
    <property type="entry name" value="TWO-COMPONENT SYSTEM REGULATORY PROTEIN"/>
    <property type="match status" value="1"/>
</dbReference>
<dbReference type="SUPFAM" id="SSF52172">
    <property type="entry name" value="CheY-like"/>
    <property type="match status" value="1"/>
</dbReference>
<evidence type="ECO:0000313" key="3">
    <source>
        <dbReference type="EMBL" id="OUJ72649.1"/>
    </source>
</evidence>
<dbReference type="SMART" id="SM00448">
    <property type="entry name" value="REC"/>
    <property type="match status" value="1"/>
</dbReference>
<evidence type="ECO:0000313" key="4">
    <source>
        <dbReference type="Proteomes" id="UP000194873"/>
    </source>
</evidence>
<dbReference type="InterPro" id="IPR052893">
    <property type="entry name" value="TCS_response_regulator"/>
</dbReference>
<dbReference type="Pfam" id="PF00072">
    <property type="entry name" value="Response_reg"/>
    <property type="match status" value="1"/>
</dbReference>
<keyword evidence="4" id="KW-1185">Reference proteome</keyword>
<dbReference type="EMBL" id="MTSE01000009">
    <property type="protein sequence ID" value="OUJ72649.1"/>
    <property type="molecule type" value="Genomic_DNA"/>
</dbReference>
<organism evidence="3 4">
    <name type="scientific">Hymenobacter crusticola</name>
    <dbReference type="NCBI Taxonomy" id="1770526"/>
    <lineage>
        <taxon>Bacteria</taxon>
        <taxon>Pseudomonadati</taxon>
        <taxon>Bacteroidota</taxon>
        <taxon>Cytophagia</taxon>
        <taxon>Cytophagales</taxon>
        <taxon>Hymenobacteraceae</taxon>
        <taxon>Hymenobacter</taxon>
    </lineage>
</organism>
<dbReference type="OrthoDB" id="7631574at2"/>
<dbReference type="PANTHER" id="PTHR44520">
    <property type="entry name" value="RESPONSE REGULATOR RCP1-RELATED"/>
    <property type="match status" value="1"/>
</dbReference>
<comment type="caution">
    <text evidence="3">The sequence shown here is derived from an EMBL/GenBank/DDBJ whole genome shotgun (WGS) entry which is preliminary data.</text>
</comment>
<dbReference type="InterPro" id="IPR001789">
    <property type="entry name" value="Sig_transdc_resp-reg_receiver"/>
</dbReference>
<feature type="domain" description="Response regulatory" evidence="2">
    <location>
        <begin position="5"/>
        <end position="125"/>
    </location>
</feature>
<sequence>MLNVDILHVEDDPYCVELVQRALRKLTPPPAYLAVRDGEEALAFLAGQVRPPRLLLLDLKLPKVSGLQVLEALRGNQEADMLPIVVFTSSQELQDVEQSYQLGANSYVVKPVTYKEFSEAVQHMVNYWVGINYLH</sequence>
<dbReference type="PROSITE" id="PS50110">
    <property type="entry name" value="RESPONSE_REGULATORY"/>
    <property type="match status" value="1"/>
</dbReference>
<dbReference type="GO" id="GO:0000160">
    <property type="term" value="P:phosphorelay signal transduction system"/>
    <property type="evidence" value="ECO:0007669"/>
    <property type="project" value="InterPro"/>
</dbReference>
<protein>
    <recommendedName>
        <fullName evidence="2">Response regulatory domain-containing protein</fullName>
    </recommendedName>
</protein>
<dbReference type="RefSeq" id="WP_086595334.1">
    <property type="nucleotide sequence ID" value="NZ_MTSE01000009.1"/>
</dbReference>
<proteinExistence type="predicted"/>
<reference evidence="3 4" key="1">
    <citation type="submission" date="2017-01" db="EMBL/GenBank/DDBJ databases">
        <title>A new Hymenobacter.</title>
        <authorList>
            <person name="Liang Y."/>
            <person name="Feng F."/>
        </authorList>
    </citation>
    <scope>NUCLEOTIDE SEQUENCE [LARGE SCALE GENOMIC DNA]</scope>
    <source>
        <strain evidence="3">MIMBbqt21</strain>
    </source>
</reference>
<dbReference type="AlphaFoldDB" id="A0A243WB90"/>
<accession>A0A243WB90</accession>
<dbReference type="InterPro" id="IPR011006">
    <property type="entry name" value="CheY-like_superfamily"/>
</dbReference>
<evidence type="ECO:0000259" key="2">
    <source>
        <dbReference type="PROSITE" id="PS50110"/>
    </source>
</evidence>
<name>A0A243WB90_9BACT</name>
<keyword evidence="1" id="KW-0597">Phosphoprotein</keyword>
<dbReference type="Gene3D" id="3.40.50.2300">
    <property type="match status" value="1"/>
</dbReference>
<evidence type="ECO:0000256" key="1">
    <source>
        <dbReference type="PROSITE-ProRule" id="PRU00169"/>
    </source>
</evidence>
<feature type="modified residue" description="4-aspartylphosphate" evidence="1">
    <location>
        <position position="58"/>
    </location>
</feature>